<accession>A0A1N7SC61</accession>
<dbReference type="EMBL" id="CYGX02000048">
    <property type="protein sequence ID" value="SIT44558.1"/>
    <property type="molecule type" value="Genomic_DNA"/>
</dbReference>
<name>A0A1N7SC61_9BURK</name>
<gene>
    <name evidence="1" type="ORF">BN2475_480008</name>
</gene>
<evidence type="ECO:0000313" key="1">
    <source>
        <dbReference type="EMBL" id="SIT44558.1"/>
    </source>
</evidence>
<dbReference type="AlphaFoldDB" id="A0A1N7SC61"/>
<keyword evidence="2" id="KW-1185">Reference proteome</keyword>
<protein>
    <submittedName>
        <fullName evidence="1">Uncharacterized protein</fullName>
    </submittedName>
</protein>
<reference evidence="1 2" key="1">
    <citation type="submission" date="2016-12" db="EMBL/GenBank/DDBJ databases">
        <authorList>
            <person name="Song W.-J."/>
            <person name="Kurnit D.M."/>
        </authorList>
    </citation>
    <scope>NUCLEOTIDE SEQUENCE [LARGE SCALE GENOMIC DNA]</scope>
    <source>
        <strain evidence="1 2">STM7296</strain>
    </source>
</reference>
<proteinExistence type="predicted"/>
<organism evidence="1 2">
    <name type="scientific">Paraburkholderia ribeironis</name>
    <dbReference type="NCBI Taxonomy" id="1247936"/>
    <lineage>
        <taxon>Bacteria</taxon>
        <taxon>Pseudomonadati</taxon>
        <taxon>Pseudomonadota</taxon>
        <taxon>Betaproteobacteria</taxon>
        <taxon>Burkholderiales</taxon>
        <taxon>Burkholderiaceae</taxon>
        <taxon>Paraburkholderia</taxon>
    </lineage>
</organism>
<evidence type="ECO:0000313" key="2">
    <source>
        <dbReference type="Proteomes" id="UP000187012"/>
    </source>
</evidence>
<dbReference type="Proteomes" id="UP000187012">
    <property type="component" value="Unassembled WGS sequence"/>
</dbReference>
<sequence length="61" mass="6376">MRPACASVPYDGLCGLDLKINDGWRSLKSGNPLDQPFAKRAWPPLTALGGPLAAPTATAAR</sequence>